<dbReference type="Proteomes" id="UP001287356">
    <property type="component" value="Unassembled WGS sequence"/>
</dbReference>
<evidence type="ECO:0000313" key="3">
    <source>
        <dbReference type="Proteomes" id="UP001287356"/>
    </source>
</evidence>
<organism evidence="2 3">
    <name type="scientific">Lasiosphaeria ovina</name>
    <dbReference type="NCBI Taxonomy" id="92902"/>
    <lineage>
        <taxon>Eukaryota</taxon>
        <taxon>Fungi</taxon>
        <taxon>Dikarya</taxon>
        <taxon>Ascomycota</taxon>
        <taxon>Pezizomycotina</taxon>
        <taxon>Sordariomycetes</taxon>
        <taxon>Sordariomycetidae</taxon>
        <taxon>Sordariales</taxon>
        <taxon>Lasiosphaeriaceae</taxon>
        <taxon>Lasiosphaeria</taxon>
    </lineage>
</organism>
<reference evidence="2" key="1">
    <citation type="journal article" date="2023" name="Mol. Phylogenet. Evol.">
        <title>Genome-scale phylogeny and comparative genomics of the fungal order Sordariales.</title>
        <authorList>
            <person name="Hensen N."/>
            <person name="Bonometti L."/>
            <person name="Westerberg I."/>
            <person name="Brannstrom I.O."/>
            <person name="Guillou S."/>
            <person name="Cros-Aarteil S."/>
            <person name="Calhoun S."/>
            <person name="Haridas S."/>
            <person name="Kuo A."/>
            <person name="Mondo S."/>
            <person name="Pangilinan J."/>
            <person name="Riley R."/>
            <person name="LaButti K."/>
            <person name="Andreopoulos B."/>
            <person name="Lipzen A."/>
            <person name="Chen C."/>
            <person name="Yan M."/>
            <person name="Daum C."/>
            <person name="Ng V."/>
            <person name="Clum A."/>
            <person name="Steindorff A."/>
            <person name="Ohm R.A."/>
            <person name="Martin F."/>
            <person name="Silar P."/>
            <person name="Natvig D.O."/>
            <person name="Lalanne C."/>
            <person name="Gautier V."/>
            <person name="Ament-Velasquez S.L."/>
            <person name="Kruys A."/>
            <person name="Hutchinson M.I."/>
            <person name="Powell A.J."/>
            <person name="Barry K."/>
            <person name="Miller A.N."/>
            <person name="Grigoriev I.V."/>
            <person name="Debuchy R."/>
            <person name="Gladieux P."/>
            <person name="Hiltunen Thoren M."/>
            <person name="Johannesson H."/>
        </authorList>
    </citation>
    <scope>NUCLEOTIDE SEQUENCE</scope>
    <source>
        <strain evidence="2">CBS 958.72</strain>
    </source>
</reference>
<dbReference type="AlphaFoldDB" id="A0AAE0MYU2"/>
<evidence type="ECO:0000313" key="2">
    <source>
        <dbReference type="EMBL" id="KAK3361972.1"/>
    </source>
</evidence>
<name>A0AAE0MYU2_9PEZI</name>
<sequence>MKFTYLICASLFALSSALPSAGPIKSPVEERACNWACNVFSDVECNSNCKGCSYISGSSLSINYTSPNLISATLRYLAWDGADVFIMAGKNCIPTLVDAVYDYCLTAT</sequence>
<proteinExistence type="predicted"/>
<dbReference type="EMBL" id="JAULSN010000010">
    <property type="protein sequence ID" value="KAK3361972.1"/>
    <property type="molecule type" value="Genomic_DNA"/>
</dbReference>
<gene>
    <name evidence="2" type="ORF">B0T24DRAFT_598866</name>
</gene>
<accession>A0AAE0MYU2</accession>
<protein>
    <submittedName>
        <fullName evidence="2">Uncharacterized protein</fullName>
    </submittedName>
</protein>
<keyword evidence="1" id="KW-0732">Signal</keyword>
<feature type="chain" id="PRO_5042110907" evidence="1">
    <location>
        <begin position="18"/>
        <end position="108"/>
    </location>
</feature>
<reference evidence="2" key="2">
    <citation type="submission" date="2023-06" db="EMBL/GenBank/DDBJ databases">
        <authorList>
            <consortium name="Lawrence Berkeley National Laboratory"/>
            <person name="Haridas S."/>
            <person name="Hensen N."/>
            <person name="Bonometti L."/>
            <person name="Westerberg I."/>
            <person name="Brannstrom I.O."/>
            <person name="Guillou S."/>
            <person name="Cros-Aarteil S."/>
            <person name="Calhoun S."/>
            <person name="Kuo A."/>
            <person name="Mondo S."/>
            <person name="Pangilinan J."/>
            <person name="Riley R."/>
            <person name="Labutti K."/>
            <person name="Andreopoulos B."/>
            <person name="Lipzen A."/>
            <person name="Chen C."/>
            <person name="Yanf M."/>
            <person name="Daum C."/>
            <person name="Ng V."/>
            <person name="Clum A."/>
            <person name="Steindorff A."/>
            <person name="Ohm R."/>
            <person name="Martin F."/>
            <person name="Silar P."/>
            <person name="Natvig D."/>
            <person name="Lalanne C."/>
            <person name="Gautier V."/>
            <person name="Ament-Velasquez S.L."/>
            <person name="Kruys A."/>
            <person name="Hutchinson M.I."/>
            <person name="Powell A.J."/>
            <person name="Barry K."/>
            <person name="Miller A.N."/>
            <person name="Grigoriev I.V."/>
            <person name="Debuchy R."/>
            <person name="Gladieux P."/>
            <person name="Thoren M.H."/>
            <person name="Johannesson H."/>
        </authorList>
    </citation>
    <scope>NUCLEOTIDE SEQUENCE</scope>
    <source>
        <strain evidence="2">CBS 958.72</strain>
    </source>
</reference>
<keyword evidence="3" id="KW-1185">Reference proteome</keyword>
<evidence type="ECO:0000256" key="1">
    <source>
        <dbReference type="SAM" id="SignalP"/>
    </source>
</evidence>
<feature type="signal peptide" evidence="1">
    <location>
        <begin position="1"/>
        <end position="17"/>
    </location>
</feature>
<comment type="caution">
    <text evidence="2">The sequence shown here is derived from an EMBL/GenBank/DDBJ whole genome shotgun (WGS) entry which is preliminary data.</text>
</comment>